<evidence type="ECO:0000259" key="7">
    <source>
        <dbReference type="Pfam" id="PF04116"/>
    </source>
</evidence>
<evidence type="ECO:0000256" key="3">
    <source>
        <dbReference type="ARBA" id="ARBA00023002"/>
    </source>
</evidence>
<dbReference type="Proteomes" id="UP001497444">
    <property type="component" value="Chromosome 16"/>
</dbReference>
<dbReference type="InterPro" id="IPR006694">
    <property type="entry name" value="Fatty_acid_hydroxylase"/>
</dbReference>
<dbReference type="PANTHER" id="PTHR31899:SF9">
    <property type="entry name" value="BETA-CAROTENE 3-HYDROXYLASE 1, CHLOROPLASTIC"/>
    <property type="match status" value="1"/>
</dbReference>
<dbReference type="EMBL" id="OZ020111">
    <property type="protein sequence ID" value="CAK9264106.1"/>
    <property type="molecule type" value="Genomic_DNA"/>
</dbReference>
<evidence type="ECO:0000256" key="4">
    <source>
        <dbReference type="ARBA" id="ARBA00026097"/>
    </source>
</evidence>
<feature type="compositionally biased region" description="Acidic residues" evidence="5">
    <location>
        <begin position="137"/>
        <end position="155"/>
    </location>
</feature>
<sequence>MLNLQYSLQLVNRQWKIWFQAHVCTVVAGAHVLLLTTVVVGAFLWGYNIISRKYRIKHDQTQCSAEQSAAGHENRITNCKSMEVIKAAAAALNQQTDHHPVVLIEPTAMGSPCLFDSAGDVSTYVQQQQQRELSPAVDEEKEQLTTQEEEKEEEEISMIMTEDESEEFPSSTGAIAFASSVASAVGADAATAMTQRMKERKRERMAYLFAAVASSVGFVTLAAGAVYYRFIWQMEDNGEVPYGEMLGTFSLAIGAAVGMEFWARWAHQALWHASLWNMHESHHKPRQGPFELNDIFAIINAVPAITLMAIGFFNHGFVPGLCFGGGLGITMFGMAYMFVHDGLVHRRFPVGPIADFPYLQKVAAAHQLHHADLFGGVPYGLFLGPKELEEVGGQDELQKVLNVRYKNREGDREG</sequence>
<dbReference type="Pfam" id="PF04116">
    <property type="entry name" value="FA_hydroxylase"/>
    <property type="match status" value="1"/>
</dbReference>
<gene>
    <name evidence="8" type="ORF">CSSPJE1EN1_LOCUS9584</name>
</gene>
<proteinExistence type="inferred from homology"/>
<feature type="domain" description="Fatty acid hydroxylase" evidence="7">
    <location>
        <begin position="255"/>
        <end position="381"/>
    </location>
</feature>
<name>A0ABP0WD56_9BRYO</name>
<feature type="transmembrane region" description="Helical" evidence="6">
    <location>
        <begin position="318"/>
        <end position="339"/>
    </location>
</feature>
<feature type="region of interest" description="Disordered" evidence="5">
    <location>
        <begin position="129"/>
        <end position="155"/>
    </location>
</feature>
<keyword evidence="6" id="KW-0812">Transmembrane</keyword>
<keyword evidence="3" id="KW-0560">Oxidoreductase</keyword>
<evidence type="ECO:0000313" key="9">
    <source>
        <dbReference type="Proteomes" id="UP001497444"/>
    </source>
</evidence>
<feature type="transmembrane region" description="Helical" evidence="6">
    <location>
        <begin position="292"/>
        <end position="312"/>
    </location>
</feature>
<keyword evidence="6" id="KW-0472">Membrane</keyword>
<evidence type="ECO:0000256" key="2">
    <source>
        <dbReference type="ARBA" id="ARBA00022746"/>
    </source>
</evidence>
<comment type="similarity">
    <text evidence="1">Belongs to the sterol desaturase family.</text>
</comment>
<feature type="transmembrane region" description="Helical" evidence="6">
    <location>
        <begin position="206"/>
        <end position="230"/>
    </location>
</feature>
<protein>
    <recommendedName>
        <fullName evidence="4">beta-carotene 3-hydroxylase</fullName>
        <ecNumber evidence="4">1.14.15.24</ecNumber>
    </recommendedName>
</protein>
<feature type="transmembrane region" description="Helical" evidence="6">
    <location>
        <begin position="20"/>
        <end position="47"/>
    </location>
</feature>
<evidence type="ECO:0000256" key="6">
    <source>
        <dbReference type="SAM" id="Phobius"/>
    </source>
</evidence>
<keyword evidence="9" id="KW-1185">Reference proteome</keyword>
<evidence type="ECO:0000256" key="1">
    <source>
        <dbReference type="ARBA" id="ARBA00009324"/>
    </source>
</evidence>
<evidence type="ECO:0000256" key="5">
    <source>
        <dbReference type="SAM" id="MobiDB-lite"/>
    </source>
</evidence>
<dbReference type="EC" id="1.14.15.24" evidence="4"/>
<evidence type="ECO:0000313" key="8">
    <source>
        <dbReference type="EMBL" id="CAK9264106.1"/>
    </source>
</evidence>
<keyword evidence="2" id="KW-0125">Carotenoid biosynthesis</keyword>
<dbReference type="PANTHER" id="PTHR31899">
    <property type="entry name" value="BETA-CAROTENE 3-HYDROXYLASE 1, CHLOROPLASTIC"/>
    <property type="match status" value="1"/>
</dbReference>
<accession>A0ABP0WD56</accession>
<dbReference type="InterPro" id="IPR045019">
    <property type="entry name" value="BETA-OHASE-like"/>
</dbReference>
<feature type="transmembrane region" description="Helical" evidence="6">
    <location>
        <begin position="242"/>
        <end position="263"/>
    </location>
</feature>
<keyword evidence="6" id="KW-1133">Transmembrane helix</keyword>
<organism evidence="8 9">
    <name type="scientific">Sphagnum jensenii</name>
    <dbReference type="NCBI Taxonomy" id="128206"/>
    <lineage>
        <taxon>Eukaryota</taxon>
        <taxon>Viridiplantae</taxon>
        <taxon>Streptophyta</taxon>
        <taxon>Embryophyta</taxon>
        <taxon>Bryophyta</taxon>
        <taxon>Sphagnophytina</taxon>
        <taxon>Sphagnopsida</taxon>
        <taxon>Sphagnales</taxon>
        <taxon>Sphagnaceae</taxon>
        <taxon>Sphagnum</taxon>
    </lineage>
</organism>
<reference evidence="8" key="1">
    <citation type="submission" date="2024-02" db="EMBL/GenBank/DDBJ databases">
        <authorList>
            <consortium name="ELIXIR-Norway"/>
            <consortium name="Elixir Norway"/>
        </authorList>
    </citation>
    <scope>NUCLEOTIDE SEQUENCE</scope>
</reference>